<comment type="caution">
    <text evidence="10">The sequence shown here is derived from an EMBL/GenBank/DDBJ whole genome shotgun (WGS) entry which is preliminary data.</text>
</comment>
<keyword evidence="11" id="KW-1185">Reference proteome</keyword>
<keyword evidence="5" id="KW-0206">Cytoskeleton</keyword>
<dbReference type="PANTHER" id="PTHR31180:SF3">
    <property type="entry name" value="EXPRESSED SEQUENCE EH456644"/>
    <property type="match status" value="1"/>
</dbReference>
<comment type="subcellular location">
    <subcellularLocation>
        <location evidence="1">Cytoplasm</location>
        <location evidence="1">Cytoskeleton</location>
        <location evidence="1">Flagellum axoneme</location>
    </subcellularLocation>
</comment>
<evidence type="ECO:0000313" key="11">
    <source>
        <dbReference type="Proteomes" id="UP000823561"/>
    </source>
</evidence>
<evidence type="ECO:0000256" key="6">
    <source>
        <dbReference type="ARBA" id="ARBA00023273"/>
    </source>
</evidence>
<evidence type="ECO:0000256" key="4">
    <source>
        <dbReference type="ARBA" id="ARBA00023069"/>
    </source>
</evidence>
<evidence type="ECO:0000256" key="5">
    <source>
        <dbReference type="ARBA" id="ARBA00023212"/>
    </source>
</evidence>
<proteinExistence type="predicted"/>
<dbReference type="AlphaFoldDB" id="A0AAV6HEG7"/>
<protein>
    <submittedName>
        <fullName evidence="10">Uncharacterized protein</fullName>
    </submittedName>
</protein>
<dbReference type="Proteomes" id="UP000823561">
    <property type="component" value="Chromosome 2"/>
</dbReference>
<keyword evidence="3" id="KW-0282">Flagellum</keyword>
<dbReference type="GO" id="GO:0030317">
    <property type="term" value="P:flagellated sperm motility"/>
    <property type="evidence" value="ECO:0007669"/>
    <property type="project" value="InterPro"/>
</dbReference>
<comment type="function">
    <text evidence="7">Microtubule inner protein (MIP) part of the dynein-decorated doublet microtubules (DMTs) in cilia axoneme, which is required for motile cilia beating.</text>
</comment>
<organism evidence="10 11">
    <name type="scientific">Alosa alosa</name>
    <name type="common">allis shad</name>
    <dbReference type="NCBI Taxonomy" id="278164"/>
    <lineage>
        <taxon>Eukaryota</taxon>
        <taxon>Metazoa</taxon>
        <taxon>Chordata</taxon>
        <taxon>Craniata</taxon>
        <taxon>Vertebrata</taxon>
        <taxon>Euteleostomi</taxon>
        <taxon>Actinopterygii</taxon>
        <taxon>Neopterygii</taxon>
        <taxon>Teleostei</taxon>
        <taxon>Clupei</taxon>
        <taxon>Clupeiformes</taxon>
        <taxon>Clupeoidei</taxon>
        <taxon>Clupeidae</taxon>
        <taxon>Alosa</taxon>
    </lineage>
</organism>
<dbReference type="Pfam" id="PF06608">
    <property type="entry name" value="CFAP68"/>
    <property type="match status" value="1"/>
</dbReference>
<dbReference type="EMBL" id="JADWDJ010000002">
    <property type="protein sequence ID" value="KAG5283901.1"/>
    <property type="molecule type" value="Genomic_DNA"/>
</dbReference>
<feature type="region of interest" description="Disordered" evidence="9">
    <location>
        <begin position="130"/>
        <end position="182"/>
    </location>
</feature>
<comment type="subunit">
    <text evidence="8">Microtubule inner protein component of sperm flagellar doublet microtubules.</text>
</comment>
<keyword evidence="6" id="KW-0966">Cell projection</keyword>
<name>A0AAV6HEG7_9TELE</name>
<accession>A0AAV6HEG7</accession>
<dbReference type="PANTHER" id="PTHR31180">
    <property type="entry name" value="CILIA- AND FLAGELLA-ASSOCIATED PROTEIN 107-RELATED"/>
    <property type="match status" value="1"/>
</dbReference>
<feature type="compositionally biased region" description="Basic and acidic residues" evidence="9">
    <location>
        <begin position="130"/>
        <end position="146"/>
    </location>
</feature>
<dbReference type="InterPro" id="IPR037662">
    <property type="entry name" value="CFAP68/107"/>
</dbReference>
<gene>
    <name evidence="10" type="ORF">AALO_G00020810</name>
</gene>
<evidence type="ECO:0000256" key="2">
    <source>
        <dbReference type="ARBA" id="ARBA00022490"/>
    </source>
</evidence>
<evidence type="ECO:0000256" key="7">
    <source>
        <dbReference type="ARBA" id="ARBA00035003"/>
    </source>
</evidence>
<evidence type="ECO:0000256" key="9">
    <source>
        <dbReference type="SAM" id="MobiDB-lite"/>
    </source>
</evidence>
<dbReference type="GO" id="GO:0005930">
    <property type="term" value="C:axoneme"/>
    <property type="evidence" value="ECO:0007669"/>
    <property type="project" value="UniProtKB-ARBA"/>
</dbReference>
<sequence>MGSTWAAHTVKKKSTRSSEQPCEDTIIVLFAGESVGFLCMDSTWTKKAAPFHYMLRASGQSEVWHDSFKDAKLRQFGWRCSTSENAYTTATLIGNWSEQRFDMRYSTKVRRPLPSQFSDYFETTYSSTYNKDEKKPTQIPHAKEPRSFPGHQPELDPPHTKCVADSSYRQDFRAHGREQEKW</sequence>
<evidence type="ECO:0000313" key="10">
    <source>
        <dbReference type="EMBL" id="KAG5283901.1"/>
    </source>
</evidence>
<evidence type="ECO:0000256" key="3">
    <source>
        <dbReference type="ARBA" id="ARBA00022846"/>
    </source>
</evidence>
<keyword evidence="4" id="KW-0969">Cilium</keyword>
<keyword evidence="2" id="KW-0963">Cytoplasm</keyword>
<evidence type="ECO:0000256" key="1">
    <source>
        <dbReference type="ARBA" id="ARBA00004611"/>
    </source>
</evidence>
<dbReference type="InterPro" id="IPR009524">
    <property type="entry name" value="CFAP68"/>
</dbReference>
<evidence type="ECO:0000256" key="8">
    <source>
        <dbReference type="ARBA" id="ARBA00046435"/>
    </source>
</evidence>
<reference evidence="10" key="1">
    <citation type="submission" date="2020-10" db="EMBL/GenBank/DDBJ databases">
        <title>Chromosome-scale genome assembly of the Allis shad, Alosa alosa.</title>
        <authorList>
            <person name="Margot Z."/>
            <person name="Christophe K."/>
            <person name="Cabau C."/>
            <person name="Louis A."/>
            <person name="Berthelot C."/>
            <person name="Parey E."/>
            <person name="Roest Crollius H."/>
            <person name="Montfort J."/>
            <person name="Robinson-Rechavi M."/>
            <person name="Bucao C."/>
            <person name="Bouchez O."/>
            <person name="Gislard M."/>
            <person name="Lluch J."/>
            <person name="Milhes M."/>
            <person name="Lampietro C."/>
            <person name="Lopez Roques C."/>
            <person name="Donnadieu C."/>
            <person name="Braasch I."/>
            <person name="Desvignes T."/>
            <person name="Postlethwait J."/>
            <person name="Bobe J."/>
            <person name="Guiguen Y."/>
        </authorList>
    </citation>
    <scope>NUCLEOTIDE SEQUENCE</scope>
    <source>
        <strain evidence="10">M-15738</strain>
        <tissue evidence="10">Blood</tissue>
    </source>
</reference>
<feature type="compositionally biased region" description="Basic and acidic residues" evidence="9">
    <location>
        <begin position="168"/>
        <end position="182"/>
    </location>
</feature>
<dbReference type="GO" id="GO:0005634">
    <property type="term" value="C:nucleus"/>
    <property type="evidence" value="ECO:0007669"/>
    <property type="project" value="InterPro"/>
</dbReference>